<dbReference type="OrthoDB" id="648861at2759"/>
<name>A0A427XX19_9TREE</name>
<dbReference type="Pfam" id="PF06963">
    <property type="entry name" value="FPN1"/>
    <property type="match status" value="1"/>
</dbReference>
<protein>
    <recommendedName>
        <fullName evidence="7">Solute carrier family 40 member</fullName>
    </recommendedName>
</protein>
<reference evidence="9 10" key="1">
    <citation type="submission" date="2018-11" db="EMBL/GenBank/DDBJ databases">
        <title>Genome sequence of Apiotrichum porosum DSM 27194.</title>
        <authorList>
            <person name="Aliyu H."/>
            <person name="Gorte O."/>
            <person name="Ochsenreither K."/>
        </authorList>
    </citation>
    <scope>NUCLEOTIDE SEQUENCE [LARGE SCALE GENOMIC DNA]</scope>
    <source>
        <strain evidence="9 10">DSM 27194</strain>
    </source>
</reference>
<feature type="transmembrane region" description="Helical" evidence="7">
    <location>
        <begin position="389"/>
        <end position="407"/>
    </location>
</feature>
<comment type="caution">
    <text evidence="9">The sequence shown here is derived from an EMBL/GenBank/DDBJ whole genome shotgun (WGS) entry which is preliminary data.</text>
</comment>
<organism evidence="9 10">
    <name type="scientific">Apiotrichum porosum</name>
    <dbReference type="NCBI Taxonomy" id="105984"/>
    <lineage>
        <taxon>Eukaryota</taxon>
        <taxon>Fungi</taxon>
        <taxon>Dikarya</taxon>
        <taxon>Basidiomycota</taxon>
        <taxon>Agaricomycotina</taxon>
        <taxon>Tremellomycetes</taxon>
        <taxon>Trichosporonales</taxon>
        <taxon>Trichosporonaceae</taxon>
        <taxon>Apiotrichum</taxon>
    </lineage>
</organism>
<evidence type="ECO:0000256" key="5">
    <source>
        <dbReference type="ARBA" id="ARBA00022989"/>
    </source>
</evidence>
<comment type="subcellular location">
    <subcellularLocation>
        <location evidence="1 7">Membrane</location>
        <topology evidence="1 7">Multi-pass membrane protein</topology>
    </subcellularLocation>
</comment>
<dbReference type="GO" id="GO:0016020">
    <property type="term" value="C:membrane"/>
    <property type="evidence" value="ECO:0007669"/>
    <property type="project" value="UniProtKB-SubCell"/>
</dbReference>
<accession>A0A427XX19</accession>
<feature type="transmembrane region" description="Helical" evidence="7">
    <location>
        <begin position="489"/>
        <end position="509"/>
    </location>
</feature>
<dbReference type="PANTHER" id="PTHR11660">
    <property type="entry name" value="SOLUTE CARRIER FAMILY 40 MEMBER"/>
    <property type="match status" value="1"/>
</dbReference>
<feature type="transmembrane region" description="Helical" evidence="7">
    <location>
        <begin position="144"/>
        <end position="161"/>
    </location>
</feature>
<proteinExistence type="inferred from homology"/>
<comment type="similarity">
    <text evidence="2 7">Belongs to the ferroportin (FP) (TC 2.A.100) family. SLC40A subfamily.</text>
</comment>
<dbReference type="AlphaFoldDB" id="A0A427XX19"/>
<evidence type="ECO:0000256" key="7">
    <source>
        <dbReference type="RuleBase" id="RU365065"/>
    </source>
</evidence>
<keyword evidence="10" id="KW-1185">Reference proteome</keyword>
<evidence type="ECO:0000256" key="2">
    <source>
        <dbReference type="ARBA" id="ARBA00006279"/>
    </source>
</evidence>
<feature type="transmembrane region" description="Helical" evidence="7">
    <location>
        <begin position="315"/>
        <end position="337"/>
    </location>
</feature>
<feature type="transmembrane region" description="Helical" evidence="7">
    <location>
        <begin position="230"/>
        <end position="249"/>
    </location>
</feature>
<dbReference type="RefSeq" id="XP_028477293.1">
    <property type="nucleotide sequence ID" value="XM_028622401.1"/>
</dbReference>
<dbReference type="EMBL" id="RSCE01000004">
    <property type="protein sequence ID" value="RSH83341.1"/>
    <property type="molecule type" value="Genomic_DNA"/>
</dbReference>
<dbReference type="PANTHER" id="PTHR11660:SF57">
    <property type="entry name" value="SOLUTE CARRIER FAMILY 40 MEMBER"/>
    <property type="match status" value="1"/>
</dbReference>
<evidence type="ECO:0000256" key="6">
    <source>
        <dbReference type="ARBA" id="ARBA00023136"/>
    </source>
</evidence>
<comment type="function">
    <text evidence="7">May be involved in iron transport and iron homeostasis.</text>
</comment>
<keyword evidence="5 7" id="KW-1133">Transmembrane helix</keyword>
<dbReference type="InterPro" id="IPR036259">
    <property type="entry name" value="MFS_trans_sf"/>
</dbReference>
<keyword evidence="7" id="KW-0406">Ion transport</keyword>
<evidence type="ECO:0000256" key="1">
    <source>
        <dbReference type="ARBA" id="ARBA00004141"/>
    </source>
</evidence>
<feature type="transmembrane region" description="Helical" evidence="7">
    <location>
        <begin position="98"/>
        <end position="123"/>
    </location>
</feature>
<dbReference type="STRING" id="105984.A0A427XX19"/>
<dbReference type="InterPro" id="IPR009716">
    <property type="entry name" value="Ferroportin-1"/>
</dbReference>
<feature type="region of interest" description="Disordered" evidence="8">
    <location>
        <begin position="1"/>
        <end position="32"/>
    </location>
</feature>
<evidence type="ECO:0000256" key="8">
    <source>
        <dbReference type="SAM" id="MobiDB-lite"/>
    </source>
</evidence>
<sequence length="552" mass="60353">MFRLGTPSPELSRVPSHASSSRDSITHADRVPLLQDDARADWSLAAREGSEDDDPQTTKVGKWAITCLLLQHVSSTFGDGSYNFAAFLFLIEVYRDTLVPASLVGFCTTCAGLILSSYIGGLVDRMPRLEFVRGAVGAQKTLQALNYGLFLFLFGPLREAASDAFHGRADATTVVAVWTILLLTIVCSSCLGLANTGLTVAVERDWVATIAAGDSALLTRLNTSIRRIDLTAKLCAPLVVSFFTTVWGYTTATAILLSLSLLTLASEYLWVGVVYSHFRSLAVQTTAQADTQDQQRRNETWGDWLSHERDDWAEFVRLPIFGSSVAIATIYLTTLSYDGTFIAYVKAARGWDDGFVAVMRGVCVLTGLLGTAVMPLLESHMGLERAGAWSIWFEAACLLPSLVSFFYGTGQYGEHGPAWNSTLLFGGIALSRIGLWSFDLCQLKVLQLATEHHPRRNRLAALQIALQNLFNLAKYVVTLAAATPAHFKWTALVSYAAVVGGAVAYAYYLRAWLDCVRMSQEPVPHHVYSAAANERFGRYFVHTAAARSQADI</sequence>
<evidence type="ECO:0000256" key="4">
    <source>
        <dbReference type="ARBA" id="ARBA00022692"/>
    </source>
</evidence>
<keyword evidence="6 7" id="KW-0472">Membrane</keyword>
<evidence type="ECO:0000313" key="9">
    <source>
        <dbReference type="EMBL" id="RSH83341.1"/>
    </source>
</evidence>
<dbReference type="GeneID" id="39591562"/>
<evidence type="ECO:0000256" key="3">
    <source>
        <dbReference type="ARBA" id="ARBA00022448"/>
    </source>
</evidence>
<feature type="transmembrane region" description="Helical" evidence="7">
    <location>
        <begin position="357"/>
        <end position="377"/>
    </location>
</feature>
<comment type="caution">
    <text evidence="7">Lacks conserved residue(s) required for the propagation of feature annotation.</text>
</comment>
<dbReference type="Proteomes" id="UP000279236">
    <property type="component" value="Unassembled WGS sequence"/>
</dbReference>
<dbReference type="GO" id="GO:0005381">
    <property type="term" value="F:iron ion transmembrane transporter activity"/>
    <property type="evidence" value="ECO:0007669"/>
    <property type="project" value="UniProtKB-UniRule"/>
</dbReference>
<feature type="transmembrane region" description="Helical" evidence="7">
    <location>
        <begin position="419"/>
        <end position="438"/>
    </location>
</feature>
<keyword evidence="4 7" id="KW-0812">Transmembrane</keyword>
<feature type="transmembrane region" description="Helical" evidence="7">
    <location>
        <begin position="173"/>
        <end position="194"/>
    </location>
</feature>
<keyword evidence="3 7" id="KW-0813">Transport</keyword>
<evidence type="ECO:0000313" key="10">
    <source>
        <dbReference type="Proteomes" id="UP000279236"/>
    </source>
</evidence>
<gene>
    <name evidence="9" type="ORF">EHS24_007019</name>
</gene>
<dbReference type="SUPFAM" id="SSF103473">
    <property type="entry name" value="MFS general substrate transporter"/>
    <property type="match status" value="1"/>
</dbReference>